<gene>
    <name evidence="6" type="ORF">C1SCF055_LOCUS14073</name>
</gene>
<dbReference type="InterPro" id="IPR051084">
    <property type="entry name" value="H+-coupled_symporters"/>
</dbReference>
<organism evidence="6">
    <name type="scientific">Cladocopium goreaui</name>
    <dbReference type="NCBI Taxonomy" id="2562237"/>
    <lineage>
        <taxon>Eukaryota</taxon>
        <taxon>Sar</taxon>
        <taxon>Alveolata</taxon>
        <taxon>Dinophyceae</taxon>
        <taxon>Suessiales</taxon>
        <taxon>Symbiodiniaceae</taxon>
        <taxon>Cladocopium</taxon>
    </lineage>
</organism>
<reference evidence="6" key="1">
    <citation type="submission" date="2022-10" db="EMBL/GenBank/DDBJ databases">
        <authorList>
            <person name="Chen Y."/>
            <person name="Dougan E. K."/>
            <person name="Chan C."/>
            <person name="Rhodes N."/>
            <person name="Thang M."/>
        </authorList>
    </citation>
    <scope>NUCLEOTIDE SEQUENCE</scope>
</reference>
<protein>
    <submittedName>
        <fullName evidence="8">Proline/betaine transporter</fullName>
    </submittedName>
</protein>
<dbReference type="Proteomes" id="UP001152797">
    <property type="component" value="Unassembled WGS sequence"/>
</dbReference>
<evidence type="ECO:0000256" key="5">
    <source>
        <dbReference type="SAM" id="Phobius"/>
    </source>
</evidence>
<keyword evidence="4" id="KW-0769">Symport</keyword>
<dbReference type="PANTHER" id="PTHR43528">
    <property type="entry name" value="ALPHA-KETOGLUTARATE PERMEASE"/>
    <property type="match status" value="1"/>
</dbReference>
<dbReference type="EMBL" id="CAMXCT020001112">
    <property type="protein sequence ID" value="CAL1140123.1"/>
    <property type="molecule type" value="Genomic_DNA"/>
</dbReference>
<feature type="transmembrane region" description="Helical" evidence="5">
    <location>
        <begin position="53"/>
        <end position="77"/>
    </location>
</feature>
<name>A0A9P1FSH1_9DINO</name>
<dbReference type="OrthoDB" id="445554at2759"/>
<dbReference type="EMBL" id="CAMXCT010001112">
    <property type="protein sequence ID" value="CAI3986748.1"/>
    <property type="molecule type" value="Genomic_DNA"/>
</dbReference>
<dbReference type="PANTHER" id="PTHR43528:SF1">
    <property type="entry name" value="ALPHA-KETOGLUTARATE PERMEASE"/>
    <property type="match status" value="1"/>
</dbReference>
<evidence type="ECO:0000256" key="1">
    <source>
        <dbReference type="ARBA" id="ARBA00004651"/>
    </source>
</evidence>
<keyword evidence="9" id="KW-1185">Reference proteome</keyword>
<reference evidence="7" key="2">
    <citation type="submission" date="2024-04" db="EMBL/GenBank/DDBJ databases">
        <authorList>
            <person name="Chen Y."/>
            <person name="Shah S."/>
            <person name="Dougan E. K."/>
            <person name="Thang M."/>
            <person name="Chan C."/>
        </authorList>
    </citation>
    <scope>NUCLEOTIDE SEQUENCE [LARGE SCALE GENOMIC DNA]</scope>
</reference>
<proteinExistence type="predicted"/>
<dbReference type="SUPFAM" id="SSF103473">
    <property type="entry name" value="MFS general substrate transporter"/>
    <property type="match status" value="1"/>
</dbReference>
<accession>A0A9P1FSH1</accession>
<dbReference type="AlphaFoldDB" id="A0A9P1FSH1"/>
<comment type="subcellular location">
    <subcellularLocation>
        <location evidence="1">Cell membrane</location>
        <topology evidence="1">Multi-pass membrane protein</topology>
    </subcellularLocation>
</comment>
<dbReference type="EMBL" id="CAMXCT030001112">
    <property type="protein sequence ID" value="CAL4774060.1"/>
    <property type="molecule type" value="Genomic_DNA"/>
</dbReference>
<evidence type="ECO:0000313" key="8">
    <source>
        <dbReference type="EMBL" id="CAL4774060.1"/>
    </source>
</evidence>
<dbReference type="InterPro" id="IPR036259">
    <property type="entry name" value="MFS_trans_sf"/>
</dbReference>
<evidence type="ECO:0000313" key="9">
    <source>
        <dbReference type="Proteomes" id="UP001152797"/>
    </source>
</evidence>
<keyword evidence="5" id="KW-1133">Transmembrane helix</keyword>
<evidence type="ECO:0000256" key="3">
    <source>
        <dbReference type="ARBA" id="ARBA00022475"/>
    </source>
</evidence>
<sequence length="195" mass="20825">MASWLVLPFLNDVCCRIDPITITLAGSIGVALVSFPLFYLLSTSDNLRVMSVVVLGSYGVAAGIASSHLSVFVADLFPINLRALGFGMSFNVAMAFVGGSTPLVNAAILETEWTLGVGLYWSLMGGVTSLAAAWGVYCRRSGNLPSYLLGHREEHAKSFKVADEACPGDTLEFEPCSNNLSLSWDATTNVYRSNS</sequence>
<dbReference type="GO" id="GO:0005886">
    <property type="term" value="C:plasma membrane"/>
    <property type="evidence" value="ECO:0007669"/>
    <property type="project" value="UniProtKB-SubCell"/>
</dbReference>
<feature type="transmembrane region" description="Helical" evidence="5">
    <location>
        <begin position="83"/>
        <end position="105"/>
    </location>
</feature>
<keyword evidence="5" id="KW-0472">Membrane</keyword>
<evidence type="ECO:0000313" key="7">
    <source>
        <dbReference type="EMBL" id="CAL1140123.1"/>
    </source>
</evidence>
<evidence type="ECO:0000256" key="4">
    <source>
        <dbReference type="ARBA" id="ARBA00022847"/>
    </source>
</evidence>
<dbReference type="GO" id="GO:0015293">
    <property type="term" value="F:symporter activity"/>
    <property type="evidence" value="ECO:0007669"/>
    <property type="project" value="UniProtKB-KW"/>
</dbReference>
<feature type="transmembrane region" description="Helical" evidence="5">
    <location>
        <begin position="20"/>
        <end position="41"/>
    </location>
</feature>
<keyword evidence="3" id="KW-1003">Cell membrane</keyword>
<feature type="transmembrane region" description="Helical" evidence="5">
    <location>
        <begin position="117"/>
        <end position="137"/>
    </location>
</feature>
<keyword evidence="5" id="KW-0812">Transmembrane</keyword>
<evidence type="ECO:0000256" key="2">
    <source>
        <dbReference type="ARBA" id="ARBA00022448"/>
    </source>
</evidence>
<keyword evidence="2" id="KW-0813">Transport</keyword>
<comment type="caution">
    <text evidence="6">The sequence shown here is derived from an EMBL/GenBank/DDBJ whole genome shotgun (WGS) entry which is preliminary data.</text>
</comment>
<evidence type="ECO:0000313" key="6">
    <source>
        <dbReference type="EMBL" id="CAI3986748.1"/>
    </source>
</evidence>